<dbReference type="GO" id="GO:0004930">
    <property type="term" value="F:G protein-coupled receptor activity"/>
    <property type="evidence" value="ECO:0007669"/>
    <property type="project" value="UniProtKB-KW"/>
</dbReference>
<evidence type="ECO:0000256" key="1">
    <source>
        <dbReference type="ARBA" id="ARBA00004141"/>
    </source>
</evidence>
<feature type="domain" description="G-protein coupled receptors family 1 profile" evidence="9">
    <location>
        <begin position="50"/>
        <end position="308"/>
    </location>
</feature>
<proteinExistence type="predicted"/>
<dbReference type="InterPro" id="IPR000276">
    <property type="entry name" value="GPCR_Rhodpsn"/>
</dbReference>
<dbReference type="GeneTree" id="ENSGT01050000244840"/>
<evidence type="ECO:0000256" key="7">
    <source>
        <dbReference type="ARBA" id="ARBA00023224"/>
    </source>
</evidence>
<keyword evidence="2 8" id="KW-0812">Transmembrane</keyword>
<keyword evidence="3 8" id="KW-1133">Transmembrane helix</keyword>
<accession>A0A8C4SLQ9</accession>
<keyword evidence="4" id="KW-0297">G-protein coupled receptor</keyword>
<evidence type="ECO:0000256" key="4">
    <source>
        <dbReference type="ARBA" id="ARBA00023040"/>
    </source>
</evidence>
<reference evidence="10" key="2">
    <citation type="submission" date="2025-08" db="UniProtKB">
        <authorList>
            <consortium name="Ensembl"/>
        </authorList>
    </citation>
    <scope>IDENTIFICATION</scope>
</reference>
<organism evidence="10 11">
    <name type="scientific">Erpetoichthys calabaricus</name>
    <name type="common">Rope fish</name>
    <name type="synonym">Calamoichthys calabaricus</name>
    <dbReference type="NCBI Taxonomy" id="27687"/>
    <lineage>
        <taxon>Eukaryota</taxon>
        <taxon>Metazoa</taxon>
        <taxon>Chordata</taxon>
        <taxon>Craniata</taxon>
        <taxon>Vertebrata</taxon>
        <taxon>Euteleostomi</taxon>
        <taxon>Actinopterygii</taxon>
        <taxon>Polypteriformes</taxon>
        <taxon>Polypteridae</taxon>
        <taxon>Erpetoichthys</taxon>
    </lineage>
</organism>
<dbReference type="Pfam" id="PF00001">
    <property type="entry name" value="7tm_1"/>
    <property type="match status" value="1"/>
</dbReference>
<dbReference type="PANTHER" id="PTHR24237">
    <property type="entry name" value="G-PROTEIN COUPLED RECEPTOR"/>
    <property type="match status" value="1"/>
</dbReference>
<name>A0A8C4SLQ9_ERPCA</name>
<keyword evidence="7" id="KW-0807">Transducer</keyword>
<reference evidence="10" key="1">
    <citation type="submission" date="2021-06" db="EMBL/GenBank/DDBJ databases">
        <authorList>
            <consortium name="Wellcome Sanger Institute Data Sharing"/>
        </authorList>
    </citation>
    <scope>NUCLEOTIDE SEQUENCE [LARGE SCALE GENOMIC DNA]</scope>
</reference>
<keyword evidence="6" id="KW-0675">Receptor</keyword>
<evidence type="ECO:0000313" key="11">
    <source>
        <dbReference type="Proteomes" id="UP000694620"/>
    </source>
</evidence>
<dbReference type="PRINTS" id="PR00237">
    <property type="entry name" value="GPCRRHODOPSN"/>
</dbReference>
<evidence type="ECO:0000256" key="3">
    <source>
        <dbReference type="ARBA" id="ARBA00022989"/>
    </source>
</evidence>
<dbReference type="AlphaFoldDB" id="A0A8C4SLQ9"/>
<dbReference type="SUPFAM" id="SSF81321">
    <property type="entry name" value="Family A G protein-coupled receptor-like"/>
    <property type="match status" value="1"/>
</dbReference>
<evidence type="ECO:0000313" key="10">
    <source>
        <dbReference type="Ensembl" id="ENSECRP00000016557.1"/>
    </source>
</evidence>
<keyword evidence="11" id="KW-1185">Reference proteome</keyword>
<evidence type="ECO:0000256" key="5">
    <source>
        <dbReference type="ARBA" id="ARBA00023136"/>
    </source>
</evidence>
<feature type="transmembrane region" description="Helical" evidence="8">
    <location>
        <begin position="31"/>
        <end position="60"/>
    </location>
</feature>
<reference evidence="10" key="3">
    <citation type="submission" date="2025-09" db="UniProtKB">
        <authorList>
            <consortium name="Ensembl"/>
        </authorList>
    </citation>
    <scope>IDENTIFICATION</scope>
</reference>
<sequence length="364" mass="41237">MEQFTNSAIYDNISLGEWNPDYLSCIKDYNFLILILSISYGVIFPASLLGNGYVIVHFFLHRKSSSTSKGLMANLAMLDFLLALSLPLVIVYHSKGNNWLFGNFFCYVSSSLFYGNLYGSNLFFTTICLERYTAVCHPFIYQRVKTPAICKTICCSIWLIIIMGIIFICTKVQVVTRQPNGTITCGDTFSEKAWSDLLTPLIIILSVMCFFVPYVFVLSCYSLIVLKLRYLDSNIRSQVPKKKCMQAILSVFVVMTICYLPFHTFQMVNAFHRLHSAHIQGASFIICVGQRISVCLASLNSFLDPFVYYFLCDSFKWAYSCLGMDKDIHGRVSTGLKAQSSDGAPVYHRTSTKHLSIHLLQLVK</sequence>
<evidence type="ECO:0000259" key="9">
    <source>
        <dbReference type="PROSITE" id="PS50262"/>
    </source>
</evidence>
<dbReference type="InterPro" id="IPR047160">
    <property type="entry name" value="GP183-like"/>
</dbReference>
<feature type="transmembrane region" description="Helical" evidence="8">
    <location>
        <begin position="99"/>
        <end position="117"/>
    </location>
</feature>
<dbReference type="PROSITE" id="PS50262">
    <property type="entry name" value="G_PROTEIN_RECEP_F1_2"/>
    <property type="match status" value="1"/>
</dbReference>
<dbReference type="GO" id="GO:0016020">
    <property type="term" value="C:membrane"/>
    <property type="evidence" value="ECO:0007669"/>
    <property type="project" value="UniProtKB-SubCell"/>
</dbReference>
<feature type="transmembrane region" description="Helical" evidence="8">
    <location>
        <begin position="201"/>
        <end position="226"/>
    </location>
</feature>
<feature type="transmembrane region" description="Helical" evidence="8">
    <location>
        <begin position="247"/>
        <end position="265"/>
    </location>
</feature>
<dbReference type="InterPro" id="IPR017452">
    <property type="entry name" value="GPCR_Rhodpsn_7TM"/>
</dbReference>
<comment type="subcellular location">
    <subcellularLocation>
        <location evidence="1">Membrane</location>
        <topology evidence="1">Multi-pass membrane protein</topology>
    </subcellularLocation>
</comment>
<evidence type="ECO:0000256" key="6">
    <source>
        <dbReference type="ARBA" id="ARBA00023170"/>
    </source>
</evidence>
<dbReference type="Proteomes" id="UP000694620">
    <property type="component" value="Chromosome 11"/>
</dbReference>
<dbReference type="PRINTS" id="PR01157">
    <property type="entry name" value="P2YPURNOCPTR"/>
</dbReference>
<dbReference type="PANTHER" id="PTHR24237:SF37">
    <property type="entry name" value="COAGULATION FACTOR II (THROMBIN) RECEPTOR-LIKE 2-RELATED"/>
    <property type="match status" value="1"/>
</dbReference>
<evidence type="ECO:0000256" key="8">
    <source>
        <dbReference type="SAM" id="Phobius"/>
    </source>
</evidence>
<evidence type="ECO:0000256" key="2">
    <source>
        <dbReference type="ARBA" id="ARBA00022692"/>
    </source>
</evidence>
<dbReference type="CDD" id="cd14982">
    <property type="entry name" value="7tmA_purinoceptor-like"/>
    <property type="match status" value="1"/>
</dbReference>
<protein>
    <recommendedName>
        <fullName evidence="9">G-protein coupled receptors family 1 profile domain-containing protein</fullName>
    </recommendedName>
</protein>
<dbReference type="Ensembl" id="ENSECRT00000016851.1">
    <property type="protein sequence ID" value="ENSECRP00000016557.1"/>
    <property type="gene ID" value="ENSECRG00000011015.1"/>
</dbReference>
<feature type="transmembrane region" description="Helical" evidence="8">
    <location>
        <begin position="148"/>
        <end position="168"/>
    </location>
</feature>
<feature type="transmembrane region" description="Helical" evidence="8">
    <location>
        <begin position="72"/>
        <end position="93"/>
    </location>
</feature>
<dbReference type="Gene3D" id="1.20.1070.10">
    <property type="entry name" value="Rhodopsin 7-helix transmembrane proteins"/>
    <property type="match status" value="1"/>
</dbReference>
<keyword evidence="5 8" id="KW-0472">Membrane</keyword>
<dbReference type="GO" id="GO:0008142">
    <property type="term" value="F:oxysterol binding"/>
    <property type="evidence" value="ECO:0007669"/>
    <property type="project" value="InterPro"/>
</dbReference>